<evidence type="ECO:0000256" key="3">
    <source>
        <dbReference type="ARBA" id="ARBA00022801"/>
    </source>
</evidence>
<reference evidence="7 8" key="2">
    <citation type="submission" date="2019-07" db="EMBL/GenBank/DDBJ databases">
        <authorList>
            <person name="Huang Y."/>
        </authorList>
    </citation>
    <scope>NUCLEOTIDE SEQUENCE [LARGE SCALE GENOMIC DNA]</scope>
    <source>
        <strain evidence="7 8">HY188</strain>
        <plasmid evidence="7 8">unnamed</plasmid>
    </source>
</reference>
<evidence type="ECO:0000313" key="7">
    <source>
        <dbReference type="EMBL" id="QDQ99527.1"/>
    </source>
</evidence>
<sequence length="387" mass="38723">MASGKAASGGALAVGGVLLLAATFMGGFSGDGHRDAAYLCPGGEDTGTRTRSGSGLHAESLGPGCGTTAGGDRLDKKALLADHPAAAPFIPWITQAAGTCAAVTAPLLAAQIDNESGGFNPAAYNAESGAQGPSQFLPATWEVYGVDGDGDGTKDPYSIADATMSMANYDCALAALAEQDLAAGTVSGQITELMLSYYNCGPGNSRAAGGVCGNGQTQGYIVDIPAQAAAWTLAAPASSEFGARVVAAARSQIGLPYAWGGGNQFGPTLGISDNGGPADAHGDYAKVGFDCSGLVQYAVAQASGGKLNVVPPDSAQIVSPLGTAITDPAQLRAGDVIQPHPGHIFIYSGAGTVIEAPQSGEFVSERPYTPPATVRAIRFGPDQADKQ</sequence>
<evidence type="ECO:0000259" key="6">
    <source>
        <dbReference type="PROSITE" id="PS51935"/>
    </source>
</evidence>
<dbReference type="PROSITE" id="PS51935">
    <property type="entry name" value="NLPC_P60"/>
    <property type="match status" value="1"/>
</dbReference>
<dbReference type="PANTHER" id="PTHR47359:SF3">
    <property type="entry name" value="NLP_P60 DOMAIN-CONTAINING PROTEIN-RELATED"/>
    <property type="match status" value="1"/>
</dbReference>
<dbReference type="Gene3D" id="3.90.1720.10">
    <property type="entry name" value="endopeptidase domain like (from Nostoc punctiforme)"/>
    <property type="match status" value="1"/>
</dbReference>
<evidence type="ECO:0000256" key="5">
    <source>
        <dbReference type="SAM" id="MobiDB-lite"/>
    </source>
</evidence>
<evidence type="ECO:0000256" key="2">
    <source>
        <dbReference type="ARBA" id="ARBA00022670"/>
    </source>
</evidence>
<dbReference type="Pfam" id="PF13406">
    <property type="entry name" value="SLT_2"/>
    <property type="match status" value="1"/>
</dbReference>
<dbReference type="SUPFAM" id="SSF54001">
    <property type="entry name" value="Cysteine proteinases"/>
    <property type="match status" value="1"/>
</dbReference>
<dbReference type="RefSeq" id="WP_143910930.1">
    <property type="nucleotide sequence ID" value="NZ_CP041766.1"/>
</dbReference>
<dbReference type="InterPro" id="IPR023346">
    <property type="entry name" value="Lysozyme-like_dom_sf"/>
</dbReference>
<keyword evidence="7" id="KW-0614">Plasmid</keyword>
<feature type="domain" description="NlpC/P60" evidence="6">
    <location>
        <begin position="239"/>
        <end position="386"/>
    </location>
</feature>
<proteinExistence type="inferred from homology"/>
<dbReference type="Gene3D" id="1.10.530.10">
    <property type="match status" value="1"/>
</dbReference>
<keyword evidence="4" id="KW-0788">Thiol protease</keyword>
<keyword evidence="2" id="KW-0645">Protease</keyword>
<gene>
    <name evidence="7" type="ORF">FO059_18200</name>
</gene>
<reference evidence="7 8" key="1">
    <citation type="submission" date="2019-07" db="EMBL/GenBank/DDBJ databases">
        <title>Tomitella cavernea sp. nov., an actinomycete isolated from soil.</title>
        <authorList>
            <person name="Cheng J."/>
        </authorList>
    </citation>
    <scope>NUCLEOTIDE SEQUENCE [LARGE SCALE GENOMIC DNA]</scope>
    <source>
        <strain evidence="7 8">HY188</strain>
        <plasmid evidence="7 8">unnamed</plasmid>
    </source>
</reference>
<geneLocation type="plasmid" evidence="7">
    <name>unnamed</name>
</geneLocation>
<dbReference type="OrthoDB" id="3209655at2"/>
<dbReference type="InterPro" id="IPR038765">
    <property type="entry name" value="Papain-like_cys_pep_sf"/>
</dbReference>
<dbReference type="CDD" id="cd13399">
    <property type="entry name" value="Slt35-like"/>
    <property type="match status" value="1"/>
</dbReference>
<dbReference type="InterPro" id="IPR031304">
    <property type="entry name" value="SLT_2"/>
</dbReference>
<evidence type="ECO:0000313" key="8">
    <source>
        <dbReference type="Proteomes" id="UP000317344"/>
    </source>
</evidence>
<organism evidence="7 8">
    <name type="scientific">Tomitella fengzijianii</name>
    <dbReference type="NCBI Taxonomy" id="2597660"/>
    <lineage>
        <taxon>Bacteria</taxon>
        <taxon>Bacillati</taxon>
        <taxon>Actinomycetota</taxon>
        <taxon>Actinomycetes</taxon>
        <taxon>Mycobacteriales</taxon>
        <taxon>Tomitella</taxon>
    </lineage>
</organism>
<evidence type="ECO:0000256" key="1">
    <source>
        <dbReference type="ARBA" id="ARBA00007074"/>
    </source>
</evidence>
<dbReference type="GO" id="GO:0008234">
    <property type="term" value="F:cysteine-type peptidase activity"/>
    <property type="evidence" value="ECO:0007669"/>
    <property type="project" value="UniProtKB-KW"/>
</dbReference>
<dbReference type="SUPFAM" id="SSF53955">
    <property type="entry name" value="Lysozyme-like"/>
    <property type="match status" value="1"/>
</dbReference>
<protein>
    <recommendedName>
        <fullName evidence="6">NlpC/P60 domain-containing protein</fullName>
    </recommendedName>
</protein>
<dbReference type="PANTHER" id="PTHR47359">
    <property type="entry name" value="PEPTIDOGLYCAN DL-ENDOPEPTIDASE CWLO"/>
    <property type="match status" value="1"/>
</dbReference>
<dbReference type="Pfam" id="PF00877">
    <property type="entry name" value="NLPC_P60"/>
    <property type="match status" value="1"/>
</dbReference>
<name>A0A516X8Y5_9ACTN</name>
<keyword evidence="8" id="KW-1185">Reference proteome</keyword>
<dbReference type="GO" id="GO:0006508">
    <property type="term" value="P:proteolysis"/>
    <property type="evidence" value="ECO:0007669"/>
    <property type="project" value="UniProtKB-KW"/>
</dbReference>
<dbReference type="KEGG" id="toy:FO059_18200"/>
<dbReference type="EMBL" id="CP041766">
    <property type="protein sequence ID" value="QDQ99527.1"/>
    <property type="molecule type" value="Genomic_DNA"/>
</dbReference>
<accession>A0A516X8Y5</accession>
<dbReference type="AlphaFoldDB" id="A0A516X8Y5"/>
<comment type="similarity">
    <text evidence="1">Belongs to the peptidase C40 family.</text>
</comment>
<feature type="region of interest" description="Disordered" evidence="5">
    <location>
        <begin position="48"/>
        <end position="67"/>
    </location>
</feature>
<evidence type="ECO:0000256" key="4">
    <source>
        <dbReference type="ARBA" id="ARBA00022807"/>
    </source>
</evidence>
<keyword evidence="3" id="KW-0378">Hydrolase</keyword>
<dbReference type="InterPro" id="IPR000064">
    <property type="entry name" value="NLP_P60_dom"/>
</dbReference>
<dbReference type="Proteomes" id="UP000317344">
    <property type="component" value="Plasmid unnamed"/>
</dbReference>
<dbReference type="InterPro" id="IPR051794">
    <property type="entry name" value="PG_Endopeptidase_C40"/>
</dbReference>